<reference evidence="3" key="1">
    <citation type="submission" date="2016-05" db="EMBL/GenBank/DDBJ databases">
        <title>Comparative genomics of biotechnologically important yeasts.</title>
        <authorList>
            <consortium name="DOE Joint Genome Institute"/>
            <person name="Riley R."/>
            <person name="Haridas S."/>
            <person name="Wolfe K.H."/>
            <person name="Lopes M.R."/>
            <person name="Hittinger C.T."/>
            <person name="Goker M."/>
            <person name="Salamov A."/>
            <person name="Wisecaver J."/>
            <person name="Long T.M."/>
            <person name="Aerts A.L."/>
            <person name="Barry K."/>
            <person name="Choi C."/>
            <person name="Clum A."/>
            <person name="Coughlan A.Y."/>
            <person name="Deshpande S."/>
            <person name="Douglass A.P."/>
            <person name="Hanson S.J."/>
            <person name="Klenk H.-P."/>
            <person name="Labutti K."/>
            <person name="Lapidus A."/>
            <person name="Lindquist E."/>
            <person name="Lipzen A."/>
            <person name="Meier-Kolthoff J.P."/>
            <person name="Ohm R.A."/>
            <person name="Otillar R.P."/>
            <person name="Pangilinan J."/>
            <person name="Peng Y."/>
            <person name="Rokas A."/>
            <person name="Rosa C.A."/>
            <person name="Scheuner C."/>
            <person name="Sibirny A.A."/>
            <person name="Slot J.C."/>
            <person name="Stielow J.B."/>
            <person name="Sun H."/>
            <person name="Kurtzman C.P."/>
            <person name="Blackwell M."/>
            <person name="Grigoriev I.V."/>
            <person name="Jeffries T.W."/>
        </authorList>
    </citation>
    <scope>NUCLEOTIDE SEQUENCE [LARGE SCALE GENOMIC DNA]</scope>
    <source>
        <strain evidence="3">DSM 1968</strain>
    </source>
</reference>
<dbReference type="GeneID" id="30966172"/>
<dbReference type="EMBL" id="KV454475">
    <property type="protein sequence ID" value="ODV64432.1"/>
    <property type="molecule type" value="Genomic_DNA"/>
</dbReference>
<protein>
    <submittedName>
        <fullName evidence="2">Uncharacterized protein</fullName>
    </submittedName>
</protein>
<dbReference type="RefSeq" id="XP_020050739.1">
    <property type="nucleotide sequence ID" value="XM_020192536.1"/>
</dbReference>
<sequence>MKLLSSKLTSVILLAISAVLPAVEAYPIPQYHRRDLVRYKRSVPNFHAQYTVPPIYEKI</sequence>
<keyword evidence="1" id="KW-0732">Signal</keyword>
<feature type="chain" id="PRO_5008910580" evidence="1">
    <location>
        <begin position="26"/>
        <end position="59"/>
    </location>
</feature>
<evidence type="ECO:0000313" key="3">
    <source>
        <dbReference type="Proteomes" id="UP000095038"/>
    </source>
</evidence>
<feature type="signal peptide" evidence="1">
    <location>
        <begin position="1"/>
        <end position="25"/>
    </location>
</feature>
<name>A0A1D2VS32_9ASCO</name>
<keyword evidence="3" id="KW-1185">Reference proteome</keyword>
<dbReference type="Proteomes" id="UP000095038">
    <property type="component" value="Unassembled WGS sequence"/>
</dbReference>
<gene>
    <name evidence="2" type="ORF">ASCRUDRAFT_74056</name>
</gene>
<organism evidence="2 3">
    <name type="scientific">Ascoidea rubescens DSM 1968</name>
    <dbReference type="NCBI Taxonomy" id="1344418"/>
    <lineage>
        <taxon>Eukaryota</taxon>
        <taxon>Fungi</taxon>
        <taxon>Dikarya</taxon>
        <taxon>Ascomycota</taxon>
        <taxon>Saccharomycotina</taxon>
        <taxon>Saccharomycetes</taxon>
        <taxon>Ascoideaceae</taxon>
        <taxon>Ascoidea</taxon>
    </lineage>
</organism>
<evidence type="ECO:0000313" key="2">
    <source>
        <dbReference type="EMBL" id="ODV64432.1"/>
    </source>
</evidence>
<evidence type="ECO:0000256" key="1">
    <source>
        <dbReference type="SAM" id="SignalP"/>
    </source>
</evidence>
<dbReference type="AlphaFoldDB" id="A0A1D2VS32"/>
<dbReference type="InParanoid" id="A0A1D2VS32"/>
<proteinExistence type="predicted"/>
<accession>A0A1D2VS32</accession>